<evidence type="ECO:0000256" key="6">
    <source>
        <dbReference type="ARBA" id="ARBA00022889"/>
    </source>
</evidence>
<feature type="domain" description="Fibronectin type-III" evidence="9">
    <location>
        <begin position="1"/>
        <end position="75"/>
    </location>
</feature>
<dbReference type="InterPro" id="IPR002035">
    <property type="entry name" value="VWF_A"/>
</dbReference>
<proteinExistence type="predicted"/>
<dbReference type="FunFam" id="3.40.50.410:FF:000003">
    <property type="entry name" value="Collagen type VI alpha 3 chain"/>
    <property type="match status" value="1"/>
</dbReference>
<protein>
    <submittedName>
        <fullName evidence="10">Uncharacterized protein</fullName>
    </submittedName>
</protein>
<evidence type="ECO:0000256" key="3">
    <source>
        <dbReference type="ARBA" id="ARBA00022530"/>
    </source>
</evidence>
<dbReference type="SMART" id="SM00060">
    <property type="entry name" value="FN3"/>
    <property type="match status" value="1"/>
</dbReference>
<keyword evidence="2" id="KW-0964">Secreted</keyword>
<dbReference type="InterPro" id="IPR050525">
    <property type="entry name" value="ECM_Assembly_Org"/>
</dbReference>
<dbReference type="Proteomes" id="UP001460270">
    <property type="component" value="Unassembled WGS sequence"/>
</dbReference>
<sequence length="470" mass="50616">MSWNRHESRVQGFRITVASDADEDLQELSLPPSASSVSLTSLSPDVDYSVSIVSFSKARESAAVSGKITLQASGGSTHTSRRPAASDAVKCSAGAAVDLVFLWDISGGLHQTKLSQVRALFSAVAGAFTIGAEQTRVGVATFGYRQHAEFSLNTHTSRAAVLRAIANLNPRGLGKRTGTGAALTFVRLNSFKPQSGARDGFPKVLVVLTDSPSRTQVQDHAQALKERGVEIFVVGVQAADAEQLKLMASSPHTNHMFTAPSYETLRSVQRNLLLNICAGVEEQLRALAGGFEVVEPATNLDIVEVLSKSLRVSWQPSPSDVTGYRLQVVPASGEGNTQELYVPAQTTSALVRDLSPQTFYKVYLYALKDLTSSVYESALTVTLPLQVSVECSLGVDVQADVVLLVDGSYSIGVSNFAKVRAFLEILVKSFDIGPDKVHVSLVQYSRDPHPEFYLNTHQVLNSSTSTHTRY</sequence>
<dbReference type="PROSITE" id="PS50234">
    <property type="entry name" value="VWFA"/>
    <property type="match status" value="2"/>
</dbReference>
<evidence type="ECO:0000256" key="5">
    <source>
        <dbReference type="ARBA" id="ARBA00022737"/>
    </source>
</evidence>
<dbReference type="GO" id="GO:0005581">
    <property type="term" value="C:collagen trimer"/>
    <property type="evidence" value="ECO:0007669"/>
    <property type="project" value="UniProtKB-KW"/>
</dbReference>
<keyword evidence="6" id="KW-0130">Cell adhesion</keyword>
<dbReference type="SUPFAM" id="SSF53300">
    <property type="entry name" value="vWA-like"/>
    <property type="match status" value="2"/>
</dbReference>
<dbReference type="PRINTS" id="PR00453">
    <property type="entry name" value="VWFADOMAIN"/>
</dbReference>
<keyword evidence="11" id="KW-1185">Reference proteome</keyword>
<dbReference type="AlphaFoldDB" id="A0AAW0NZV9"/>
<dbReference type="InterPro" id="IPR003961">
    <property type="entry name" value="FN3_dom"/>
</dbReference>
<dbReference type="GO" id="GO:0007155">
    <property type="term" value="P:cell adhesion"/>
    <property type="evidence" value="ECO:0007669"/>
    <property type="project" value="UniProtKB-KW"/>
</dbReference>
<feature type="domain" description="VWFA" evidence="8">
    <location>
        <begin position="98"/>
        <end position="272"/>
    </location>
</feature>
<evidence type="ECO:0000313" key="10">
    <source>
        <dbReference type="EMBL" id="KAK7906689.1"/>
    </source>
</evidence>
<keyword evidence="4" id="KW-0732">Signal</keyword>
<dbReference type="Pfam" id="PF00092">
    <property type="entry name" value="VWA"/>
    <property type="match status" value="2"/>
</dbReference>
<dbReference type="Gene3D" id="2.60.40.10">
    <property type="entry name" value="Immunoglobulins"/>
    <property type="match status" value="2"/>
</dbReference>
<keyword evidence="3" id="KW-0272">Extracellular matrix</keyword>
<dbReference type="InterPro" id="IPR036116">
    <property type="entry name" value="FN3_sf"/>
</dbReference>
<dbReference type="EMBL" id="JBBPFD010000011">
    <property type="protein sequence ID" value="KAK7906689.1"/>
    <property type="molecule type" value="Genomic_DNA"/>
</dbReference>
<keyword evidence="7" id="KW-0176">Collagen</keyword>
<gene>
    <name evidence="10" type="ORF">WMY93_015301</name>
</gene>
<dbReference type="InterPro" id="IPR036465">
    <property type="entry name" value="vWFA_dom_sf"/>
</dbReference>
<dbReference type="InterPro" id="IPR013783">
    <property type="entry name" value="Ig-like_fold"/>
</dbReference>
<dbReference type="Pfam" id="PF00041">
    <property type="entry name" value="fn3"/>
    <property type="match status" value="2"/>
</dbReference>
<dbReference type="PROSITE" id="PS50853">
    <property type="entry name" value="FN3"/>
    <property type="match status" value="2"/>
</dbReference>
<evidence type="ECO:0000256" key="7">
    <source>
        <dbReference type="ARBA" id="ARBA00023119"/>
    </source>
</evidence>
<dbReference type="Gene3D" id="3.40.50.410">
    <property type="entry name" value="von Willebrand factor, type A domain"/>
    <property type="match status" value="2"/>
</dbReference>
<evidence type="ECO:0000256" key="1">
    <source>
        <dbReference type="ARBA" id="ARBA00004498"/>
    </source>
</evidence>
<feature type="domain" description="Fibronectin type-III" evidence="9">
    <location>
        <begin position="296"/>
        <end position="386"/>
    </location>
</feature>
<comment type="caution">
    <text evidence="10">The sequence shown here is derived from an EMBL/GenBank/DDBJ whole genome shotgun (WGS) entry which is preliminary data.</text>
</comment>
<evidence type="ECO:0000256" key="2">
    <source>
        <dbReference type="ARBA" id="ARBA00022525"/>
    </source>
</evidence>
<dbReference type="PANTHER" id="PTHR24020">
    <property type="entry name" value="COLLAGEN ALPHA"/>
    <property type="match status" value="1"/>
</dbReference>
<keyword evidence="5" id="KW-0677">Repeat</keyword>
<comment type="subcellular location">
    <subcellularLocation>
        <location evidence="1">Secreted</location>
        <location evidence="1">Extracellular space</location>
        <location evidence="1">Extracellular matrix</location>
    </subcellularLocation>
</comment>
<organism evidence="10 11">
    <name type="scientific">Mugilogobius chulae</name>
    <name type="common">yellowstripe goby</name>
    <dbReference type="NCBI Taxonomy" id="88201"/>
    <lineage>
        <taxon>Eukaryota</taxon>
        <taxon>Metazoa</taxon>
        <taxon>Chordata</taxon>
        <taxon>Craniata</taxon>
        <taxon>Vertebrata</taxon>
        <taxon>Euteleostomi</taxon>
        <taxon>Actinopterygii</taxon>
        <taxon>Neopterygii</taxon>
        <taxon>Teleostei</taxon>
        <taxon>Neoteleostei</taxon>
        <taxon>Acanthomorphata</taxon>
        <taxon>Gobiaria</taxon>
        <taxon>Gobiiformes</taxon>
        <taxon>Gobioidei</taxon>
        <taxon>Gobiidae</taxon>
        <taxon>Gobionellinae</taxon>
        <taxon>Mugilogobius</taxon>
    </lineage>
</organism>
<dbReference type="CDD" id="cd00063">
    <property type="entry name" value="FN3"/>
    <property type="match status" value="2"/>
</dbReference>
<reference evidence="11" key="1">
    <citation type="submission" date="2024-04" db="EMBL/GenBank/DDBJ databases">
        <title>Salinicola lusitanus LLJ914,a marine bacterium isolated from the Okinawa Trough.</title>
        <authorList>
            <person name="Li J."/>
        </authorList>
    </citation>
    <scope>NUCLEOTIDE SEQUENCE [LARGE SCALE GENOMIC DNA]</scope>
</reference>
<evidence type="ECO:0000313" key="11">
    <source>
        <dbReference type="Proteomes" id="UP001460270"/>
    </source>
</evidence>
<dbReference type="SUPFAM" id="SSF49265">
    <property type="entry name" value="Fibronectin type III"/>
    <property type="match status" value="2"/>
</dbReference>
<evidence type="ECO:0000259" key="9">
    <source>
        <dbReference type="PROSITE" id="PS50853"/>
    </source>
</evidence>
<dbReference type="PANTHER" id="PTHR24020:SF84">
    <property type="entry name" value="VWFA DOMAIN-CONTAINING PROTEIN"/>
    <property type="match status" value="1"/>
</dbReference>
<evidence type="ECO:0000259" key="8">
    <source>
        <dbReference type="PROSITE" id="PS50234"/>
    </source>
</evidence>
<feature type="domain" description="VWFA" evidence="8">
    <location>
        <begin position="400"/>
        <end position="470"/>
    </location>
</feature>
<accession>A0AAW0NZV9</accession>
<evidence type="ECO:0000256" key="4">
    <source>
        <dbReference type="ARBA" id="ARBA00022729"/>
    </source>
</evidence>
<dbReference type="SMART" id="SM00327">
    <property type="entry name" value="VWA"/>
    <property type="match status" value="1"/>
</dbReference>
<name>A0AAW0NZV9_9GOBI</name>